<feature type="compositionally biased region" description="Polar residues" evidence="3">
    <location>
        <begin position="45"/>
        <end position="58"/>
    </location>
</feature>
<organism evidence="6 7">
    <name type="scientific">Dyella soli</name>
    <dbReference type="NCBI Taxonomy" id="522319"/>
    <lineage>
        <taxon>Bacteria</taxon>
        <taxon>Pseudomonadati</taxon>
        <taxon>Pseudomonadota</taxon>
        <taxon>Gammaproteobacteria</taxon>
        <taxon>Lysobacterales</taxon>
        <taxon>Rhodanobacteraceae</taxon>
        <taxon>Dyella</taxon>
    </lineage>
</organism>
<evidence type="ECO:0000256" key="1">
    <source>
        <dbReference type="ARBA" id="ARBA00004370"/>
    </source>
</evidence>
<protein>
    <recommendedName>
        <fullName evidence="5">Bacterial surface antigen (D15) domain-containing protein</fullName>
    </recommendedName>
</protein>
<comment type="subcellular location">
    <subcellularLocation>
        <location evidence="1">Membrane</location>
    </subcellularLocation>
</comment>
<evidence type="ECO:0000259" key="5">
    <source>
        <dbReference type="Pfam" id="PF01103"/>
    </source>
</evidence>
<comment type="caution">
    <text evidence="6">The sequence shown here is derived from an EMBL/GenBank/DDBJ whole genome shotgun (WGS) entry which is preliminary data.</text>
</comment>
<dbReference type="Proteomes" id="UP000291822">
    <property type="component" value="Unassembled WGS sequence"/>
</dbReference>
<name>A0A4R0Z2G0_9GAMM</name>
<feature type="signal peptide" evidence="4">
    <location>
        <begin position="1"/>
        <end position="32"/>
    </location>
</feature>
<dbReference type="Gene3D" id="2.40.160.50">
    <property type="entry name" value="membrane protein fhac: a member of the omp85/tpsb transporter family"/>
    <property type="match status" value="1"/>
</dbReference>
<keyword evidence="4" id="KW-0732">Signal</keyword>
<evidence type="ECO:0000313" key="6">
    <source>
        <dbReference type="EMBL" id="TCI13834.1"/>
    </source>
</evidence>
<keyword evidence="2" id="KW-0472">Membrane</keyword>
<dbReference type="Pfam" id="PF01103">
    <property type="entry name" value="Omp85"/>
    <property type="match status" value="1"/>
</dbReference>
<evidence type="ECO:0000256" key="4">
    <source>
        <dbReference type="SAM" id="SignalP"/>
    </source>
</evidence>
<proteinExistence type="predicted"/>
<accession>A0A4R0Z2G0</accession>
<feature type="domain" description="Bacterial surface antigen (D15)" evidence="5">
    <location>
        <begin position="209"/>
        <end position="324"/>
    </location>
</feature>
<feature type="region of interest" description="Disordered" evidence="3">
    <location>
        <begin position="35"/>
        <end position="65"/>
    </location>
</feature>
<evidence type="ECO:0000256" key="3">
    <source>
        <dbReference type="SAM" id="MobiDB-lite"/>
    </source>
</evidence>
<dbReference type="AlphaFoldDB" id="A0A4R0Z2G0"/>
<reference evidence="6 7" key="1">
    <citation type="submission" date="2019-02" db="EMBL/GenBank/DDBJ databases">
        <title>Dyella amyloliquefaciens sp. nov., isolated from forest soil.</title>
        <authorList>
            <person name="Gao Z.-H."/>
            <person name="Qiu L.-H."/>
        </authorList>
    </citation>
    <scope>NUCLEOTIDE SEQUENCE [LARGE SCALE GENOMIC DNA]</scope>
    <source>
        <strain evidence="6 7">KACC 12747</strain>
    </source>
</reference>
<dbReference type="InterPro" id="IPR000184">
    <property type="entry name" value="Bac_surfAg_D15"/>
</dbReference>
<sequence length="423" mass="47237">MEGPFVVGTRFRLRYALLVALGMAFVHSTSVAAQDASPIAEKTTEPVSKSTDAVSSKPTTDDAPPKQTFWQLLKDPQDGSFDMSRWLLQHRGFLLVPIIITEPAVGNGLGASAVWFHRPRQSQESRDRGDVIPPDIYGFGVAATENGTKGGGGGGKFHFKDDAWRYSVGGGKASVNLNYYTQAGLLPSHKIGYNLDGVMLFQRVSRRLGFSKWYVSAQWIYIDLESKLNFESDNQYFKPKEFAKKSSGLGVAIEYDSRDNTLTPNKGMLTMIEGTFYGPGIGSDNTYQAYRAHTFGYIPFADNRWILGLRADYRSARGDVPFYQLPFIDLRGIPSARYQDTSVAMLEAEMRWNLTRRWALLAFGGVGRAWGRRVSFGDADNEATKGVGFRYLIARQLGMYMGVDWAWGPDDHAWYLQVGSAWR</sequence>
<evidence type="ECO:0000256" key="2">
    <source>
        <dbReference type="ARBA" id="ARBA00023136"/>
    </source>
</evidence>
<feature type="chain" id="PRO_5020958199" description="Bacterial surface antigen (D15) domain-containing protein" evidence="4">
    <location>
        <begin position="33"/>
        <end position="423"/>
    </location>
</feature>
<keyword evidence="7" id="KW-1185">Reference proteome</keyword>
<gene>
    <name evidence="6" type="ORF">EZM97_06120</name>
</gene>
<evidence type="ECO:0000313" key="7">
    <source>
        <dbReference type="Proteomes" id="UP000291822"/>
    </source>
</evidence>
<dbReference type="EMBL" id="SJTG01000001">
    <property type="protein sequence ID" value="TCI13834.1"/>
    <property type="molecule type" value="Genomic_DNA"/>
</dbReference>
<dbReference type="GO" id="GO:0019867">
    <property type="term" value="C:outer membrane"/>
    <property type="evidence" value="ECO:0007669"/>
    <property type="project" value="InterPro"/>
</dbReference>